<dbReference type="InterPro" id="IPR020841">
    <property type="entry name" value="PKS_Beta-ketoAc_synthase_dom"/>
</dbReference>
<gene>
    <name evidence="8" type="ORF">C0Q70_12503</name>
</gene>
<dbReference type="InterPro" id="IPR014030">
    <property type="entry name" value="Ketoacyl_synth_N"/>
</dbReference>
<dbReference type="Gene3D" id="3.40.366.10">
    <property type="entry name" value="Malonyl-Coenzyme A Acyl Carrier Protein, domain 2"/>
    <property type="match status" value="1"/>
</dbReference>
<evidence type="ECO:0000256" key="4">
    <source>
        <dbReference type="PROSITE-ProRule" id="PRU01363"/>
    </source>
</evidence>
<feature type="region of interest" description="N-terminal hotdog fold" evidence="4">
    <location>
        <begin position="806"/>
        <end position="928"/>
    </location>
</feature>
<feature type="compositionally biased region" description="Low complexity" evidence="5">
    <location>
        <begin position="1"/>
        <end position="14"/>
    </location>
</feature>
<keyword evidence="2" id="KW-0597">Phosphoprotein</keyword>
<dbReference type="PROSITE" id="PS00606">
    <property type="entry name" value="KS3_1"/>
    <property type="match status" value="1"/>
</dbReference>
<dbReference type="SUPFAM" id="SSF53901">
    <property type="entry name" value="Thiolase-like"/>
    <property type="match status" value="2"/>
</dbReference>
<feature type="active site" description="Proton acceptor; for dehydratase activity" evidence="4">
    <location>
        <position position="836"/>
    </location>
</feature>
<feature type="region of interest" description="Disordered" evidence="5">
    <location>
        <begin position="1"/>
        <end position="21"/>
    </location>
</feature>
<proteinExistence type="predicted"/>
<keyword evidence="9" id="KW-1185">Reference proteome</keyword>
<feature type="region of interest" description="C-terminal hotdog fold" evidence="4">
    <location>
        <begin position="943"/>
        <end position="1087"/>
    </location>
</feature>
<dbReference type="InterPro" id="IPR049900">
    <property type="entry name" value="PKS_mFAS_DH"/>
</dbReference>
<dbReference type="GO" id="GO:0006633">
    <property type="term" value="P:fatty acid biosynthetic process"/>
    <property type="evidence" value="ECO:0007669"/>
    <property type="project" value="InterPro"/>
</dbReference>
<evidence type="ECO:0000313" key="9">
    <source>
        <dbReference type="Proteomes" id="UP000245119"/>
    </source>
</evidence>
<comment type="caution">
    <text evidence="8">The sequence shown here is derived from an EMBL/GenBank/DDBJ whole genome shotgun (WGS) entry which is preliminary data.</text>
</comment>
<dbReference type="InterPro" id="IPR014043">
    <property type="entry name" value="Acyl_transferase_dom"/>
</dbReference>
<dbReference type="Proteomes" id="UP000245119">
    <property type="component" value="Linkage Group LG7"/>
</dbReference>
<dbReference type="InterPro" id="IPR050091">
    <property type="entry name" value="PKS_NRPS_Biosynth_Enz"/>
</dbReference>
<evidence type="ECO:0000313" key="8">
    <source>
        <dbReference type="EMBL" id="PVD27347.1"/>
    </source>
</evidence>
<dbReference type="OrthoDB" id="329835at2759"/>
<protein>
    <recommendedName>
        <fullName evidence="10">Carrier domain-containing protein</fullName>
    </recommendedName>
</protein>
<evidence type="ECO:0008006" key="10">
    <source>
        <dbReference type="Google" id="ProtNLM"/>
    </source>
</evidence>
<evidence type="ECO:0000259" key="7">
    <source>
        <dbReference type="PROSITE" id="PS52019"/>
    </source>
</evidence>
<dbReference type="AlphaFoldDB" id="A0A2T7P1Q1"/>
<dbReference type="InterPro" id="IPR001227">
    <property type="entry name" value="Ac_transferase_dom_sf"/>
</dbReference>
<evidence type="ECO:0000256" key="5">
    <source>
        <dbReference type="SAM" id="MobiDB-lite"/>
    </source>
</evidence>
<keyword evidence="3" id="KW-0808">Transferase</keyword>
<reference evidence="8 9" key="1">
    <citation type="submission" date="2018-04" db="EMBL/GenBank/DDBJ databases">
        <title>The genome of golden apple snail Pomacea canaliculata provides insight into stress tolerance and invasive adaptation.</title>
        <authorList>
            <person name="Liu C."/>
            <person name="Liu B."/>
            <person name="Ren Y."/>
            <person name="Zhang Y."/>
            <person name="Wang H."/>
            <person name="Li S."/>
            <person name="Jiang F."/>
            <person name="Yin L."/>
            <person name="Zhang G."/>
            <person name="Qian W."/>
            <person name="Fan W."/>
        </authorList>
    </citation>
    <scope>NUCLEOTIDE SEQUENCE [LARGE SCALE GENOMIC DNA]</scope>
    <source>
        <strain evidence="8">SZHN2017</strain>
        <tissue evidence="8">Muscle</tissue>
    </source>
</reference>
<evidence type="ECO:0000256" key="1">
    <source>
        <dbReference type="ARBA" id="ARBA00022450"/>
    </source>
</evidence>
<dbReference type="CDD" id="cd00833">
    <property type="entry name" value="PKS"/>
    <property type="match status" value="1"/>
</dbReference>
<dbReference type="GO" id="GO:0004315">
    <property type="term" value="F:3-oxoacyl-[acyl-carrier-protein] synthase activity"/>
    <property type="evidence" value="ECO:0007669"/>
    <property type="project" value="InterPro"/>
</dbReference>
<dbReference type="SMART" id="SM00825">
    <property type="entry name" value="PKS_KS"/>
    <property type="match status" value="1"/>
</dbReference>
<dbReference type="Gene3D" id="3.40.47.10">
    <property type="match status" value="3"/>
</dbReference>
<dbReference type="SUPFAM" id="SSF52151">
    <property type="entry name" value="FabD/lysophospholipase-like"/>
    <property type="match status" value="1"/>
</dbReference>
<feature type="domain" description="Ketosynthase family 3 (KS3)" evidence="6">
    <location>
        <begin position="46"/>
        <end position="332"/>
    </location>
</feature>
<dbReference type="InterPro" id="IPR049551">
    <property type="entry name" value="PKS_DH_C"/>
</dbReference>
<feature type="domain" description="PKS/mFAS DH" evidence="7">
    <location>
        <begin position="806"/>
        <end position="1087"/>
    </location>
</feature>
<keyword evidence="1" id="KW-0596">Phosphopantetheine</keyword>
<accession>A0A2T7P1Q1</accession>
<dbReference type="InterPro" id="IPR016035">
    <property type="entry name" value="Acyl_Trfase/lysoPLipase"/>
</dbReference>
<dbReference type="Pfam" id="PF16197">
    <property type="entry name" value="KAsynt_C_assoc"/>
    <property type="match status" value="1"/>
</dbReference>
<name>A0A2T7P1Q1_POMCA</name>
<dbReference type="EMBL" id="PZQS01000007">
    <property type="protein sequence ID" value="PVD27347.1"/>
    <property type="molecule type" value="Genomic_DNA"/>
</dbReference>
<dbReference type="InterPro" id="IPR014031">
    <property type="entry name" value="Ketoacyl_synth_C"/>
</dbReference>
<dbReference type="Pfam" id="PF14765">
    <property type="entry name" value="PS-DH"/>
    <property type="match status" value="1"/>
</dbReference>
<evidence type="ECO:0000259" key="6">
    <source>
        <dbReference type="PROSITE" id="PS52004"/>
    </source>
</evidence>
<feature type="compositionally biased region" description="Basic residues" evidence="5">
    <location>
        <begin position="1132"/>
        <end position="1143"/>
    </location>
</feature>
<dbReference type="InterPro" id="IPR032821">
    <property type="entry name" value="PKS_assoc"/>
</dbReference>
<feature type="region of interest" description="Disordered" evidence="5">
    <location>
        <begin position="1125"/>
        <end position="1151"/>
    </location>
</feature>
<dbReference type="PANTHER" id="PTHR43775">
    <property type="entry name" value="FATTY ACID SYNTHASE"/>
    <property type="match status" value="1"/>
</dbReference>
<organism evidence="8 9">
    <name type="scientific">Pomacea canaliculata</name>
    <name type="common">Golden apple snail</name>
    <dbReference type="NCBI Taxonomy" id="400727"/>
    <lineage>
        <taxon>Eukaryota</taxon>
        <taxon>Metazoa</taxon>
        <taxon>Spiralia</taxon>
        <taxon>Lophotrochozoa</taxon>
        <taxon>Mollusca</taxon>
        <taxon>Gastropoda</taxon>
        <taxon>Caenogastropoda</taxon>
        <taxon>Architaenioglossa</taxon>
        <taxon>Ampullarioidea</taxon>
        <taxon>Ampullariidae</taxon>
        <taxon>Pomacea</taxon>
    </lineage>
</organism>
<evidence type="ECO:0000256" key="3">
    <source>
        <dbReference type="ARBA" id="ARBA00022679"/>
    </source>
</evidence>
<dbReference type="Gene3D" id="3.30.70.3290">
    <property type="match status" value="1"/>
</dbReference>
<dbReference type="GO" id="GO:0004312">
    <property type="term" value="F:fatty acid synthase activity"/>
    <property type="evidence" value="ECO:0007669"/>
    <property type="project" value="TreeGrafter"/>
</dbReference>
<dbReference type="InterPro" id="IPR042104">
    <property type="entry name" value="PKS_dehydratase_sf"/>
</dbReference>
<dbReference type="InterPro" id="IPR018201">
    <property type="entry name" value="Ketoacyl_synth_AS"/>
</dbReference>
<dbReference type="Gene3D" id="3.10.129.110">
    <property type="entry name" value="Polyketide synthase dehydratase"/>
    <property type="match status" value="1"/>
</dbReference>
<dbReference type="STRING" id="400727.A0A2T7P1Q1"/>
<dbReference type="PROSITE" id="PS52004">
    <property type="entry name" value="KS3_2"/>
    <property type="match status" value="1"/>
</dbReference>
<dbReference type="PANTHER" id="PTHR43775:SF37">
    <property type="entry name" value="SI:DKEY-61P9.11"/>
    <property type="match status" value="1"/>
</dbReference>
<evidence type="ECO:0000256" key="2">
    <source>
        <dbReference type="ARBA" id="ARBA00022553"/>
    </source>
</evidence>
<dbReference type="SMART" id="SM00827">
    <property type="entry name" value="PKS_AT"/>
    <property type="match status" value="1"/>
</dbReference>
<dbReference type="Pfam" id="PF02801">
    <property type="entry name" value="Ketoacyl-synt_C"/>
    <property type="match status" value="1"/>
</dbReference>
<sequence length="1151" mass="126482">MGCPHSVLVSSSSEDGSDSIPELLVVKANNSDQSKSTSGNEESADDEAIAIIGIACKTPGAENIRDFWRILLNGENHITEVPPSRWNGEVFYDEDPNKQGKTNVRRAGFVKGYGVTGATNAILAARVSYVYNFQGPCMVLDTACSSALVCIHAGAQAIRNGDCDMAVCGGTNYMGNPGMFVQLSKSAMISPEGLSKTFSAKADGYARAEGCGIVVLKRCRNPAGDPVEANALGKFLKEASDPRTRYIGSVKTNVGHLESASGAIGVIKVLLMMNHDLIVPSLLWGEVNPQINLNELGLIIPRQPIKWKKEEKMACCNSFGFGGTNAHAVFQTHQLRHHKDKNTSRHESSIICFSGKSIHSLKQSMEMMSEEEALVLNGSFKSVSEAEEHLIDISYTGTVRRDHHRFRKAFIVEDIHDLIDNVSQCLADGVVTKAASDPHIVFVFCGMGTAWPGMCLQMMDEFPSFRDAIQEIDALLKKFTKGQWSLVERFKNEDCSKDDLLSPIAIFACQVALVAVWKSLGVIPACVLGQSVGEVAAAYVAGCISLESAVAIIYFRSQILTQVSGGKMIVVKNINVEKVRAALKDFKNANISLEYSPVSCAVSADPATLTKVRQKLSSISASDGSQLQVISLDVPVAYHSQFVDPCIAQLARALEKLQSSPPTVQYISAVSGEELTVAPDQRYWTTHLREPVLFSKAVKTARKKNPGKTVFLEIGPRAVLKAHIHDIFPNEDVPVVTSMSKQPEKKVFLQATASLYELGSDIQWEALFKTSHEITELPRYVFDKKTSLRRSEIQAMLLSGTPMVNHHLFLYPITVKTRDLFKIVLSTFTTSFVYDHIVGHTFVIPGALYLEAGFAIAKLLSNDFGNQALISATFMSPVSADKDDLIELDIKKADIPSLSKESSLQFDIVRNDRLVVNIKVDHLPPATCAPDQISLLHIKQKCKQLVVKDTIQTALRNLNFNFGESFSLLDHAFKGDRECLACIKPSPKVCQDFISTTIHPAVLDAMMQSSVVLMGNSVKVEQQHLPEAVNKLKVFGKMETCMYVHTRIASEENKRVRYSCVLYSADGHTLAILDEYVVNKINAESDCNLPMLMTMKWDPVSDSWDRDVAVENALILVTSSDTDMPTDNKMKMIGKSHHTKSGPKSRERCRS</sequence>
<dbReference type="Pfam" id="PF00698">
    <property type="entry name" value="Acyl_transf_1"/>
    <property type="match status" value="1"/>
</dbReference>
<feature type="active site" description="Proton donor; for dehydratase activity" evidence="4">
    <location>
        <position position="1004"/>
    </location>
</feature>
<dbReference type="Pfam" id="PF00109">
    <property type="entry name" value="ketoacyl-synt"/>
    <property type="match status" value="1"/>
</dbReference>
<dbReference type="InterPro" id="IPR016039">
    <property type="entry name" value="Thiolase-like"/>
</dbReference>
<dbReference type="PROSITE" id="PS52019">
    <property type="entry name" value="PKS_MFAS_DH"/>
    <property type="match status" value="1"/>
</dbReference>